<dbReference type="EMBL" id="CP034086">
    <property type="protein sequence ID" value="AZG77816.1"/>
    <property type="molecule type" value="Genomic_DNA"/>
</dbReference>
<dbReference type="Pfam" id="PF13581">
    <property type="entry name" value="HATPase_c_2"/>
    <property type="match status" value="1"/>
</dbReference>
<dbReference type="GO" id="GO:0005524">
    <property type="term" value="F:ATP binding"/>
    <property type="evidence" value="ECO:0007669"/>
    <property type="project" value="UniProtKB-KW"/>
</dbReference>
<keyword evidence="3" id="KW-0597">Phosphoprotein</keyword>
<reference evidence="9 10" key="1">
    <citation type="submission" date="2018-11" db="EMBL/GenBank/DDBJ databases">
        <title>Genome squencing of methanotrophic bacteria isolated from alkaline groundwater in Korea.</title>
        <authorList>
            <person name="Nguyen L.N."/>
        </authorList>
    </citation>
    <scope>NUCLEOTIDE SEQUENCE [LARGE SCALE GENOMIC DNA]</scope>
    <source>
        <strain evidence="9 10">GW6</strain>
    </source>
</reference>
<dbReference type="KEGG" id="mros:EHO51_14365"/>
<dbReference type="PANTHER" id="PTHR41523:SF8">
    <property type="entry name" value="ETHYLENE RESPONSE SENSOR PROTEIN"/>
    <property type="match status" value="1"/>
</dbReference>
<keyword evidence="7" id="KW-0067">ATP-binding</keyword>
<dbReference type="RefSeq" id="WP_124739456.1">
    <property type="nucleotide sequence ID" value="NZ_CP034086.1"/>
</dbReference>
<keyword evidence="4" id="KW-0808">Transferase</keyword>
<evidence type="ECO:0000256" key="2">
    <source>
        <dbReference type="ARBA" id="ARBA00012438"/>
    </source>
</evidence>
<protein>
    <recommendedName>
        <fullName evidence="2">histidine kinase</fullName>
        <ecNumber evidence="2">2.7.13.3</ecNumber>
    </recommendedName>
</protein>
<organism evidence="9 10">
    <name type="scientific">Methylocystis rosea</name>
    <dbReference type="NCBI Taxonomy" id="173366"/>
    <lineage>
        <taxon>Bacteria</taxon>
        <taxon>Pseudomonadati</taxon>
        <taxon>Pseudomonadota</taxon>
        <taxon>Alphaproteobacteria</taxon>
        <taxon>Hyphomicrobiales</taxon>
        <taxon>Methylocystaceae</taxon>
        <taxon>Methylocystis</taxon>
    </lineage>
</organism>
<dbReference type="EC" id="2.7.13.3" evidence="2"/>
<dbReference type="Proteomes" id="UP000273982">
    <property type="component" value="Chromosome"/>
</dbReference>
<dbReference type="Pfam" id="PF07568">
    <property type="entry name" value="HisKA_2"/>
    <property type="match status" value="1"/>
</dbReference>
<dbReference type="PANTHER" id="PTHR41523">
    <property type="entry name" value="TWO-COMPONENT SYSTEM SENSOR PROTEIN"/>
    <property type="match status" value="1"/>
</dbReference>
<dbReference type="InterPro" id="IPR003594">
    <property type="entry name" value="HATPase_dom"/>
</dbReference>
<evidence type="ECO:0000256" key="6">
    <source>
        <dbReference type="ARBA" id="ARBA00022777"/>
    </source>
</evidence>
<name>A0A3G8M7E6_9HYPH</name>
<evidence type="ECO:0000313" key="10">
    <source>
        <dbReference type="Proteomes" id="UP000273982"/>
    </source>
</evidence>
<keyword evidence="5" id="KW-0547">Nucleotide-binding</keyword>
<feature type="domain" description="Histidine kinase/HSP90-like ATPase" evidence="8">
    <location>
        <begin position="121"/>
        <end position="221"/>
    </location>
</feature>
<sequence>MNVASDGPPELRREIASLRAQLAASQQRYEEVCHRIRNELQVLSALFAAQRRQCGHPVHCDICVSRICATAALHGALDTNEHEICSLGSFVRLLAETLHSAFDSRYESIVTIDGNFEIDRARAKSVGLVVVEATVNALKYAFVGLEKGRIETRVRCFRGEVELVVENNGAPFPIGASSQSTEISGKGLTLMHDIAAHLGGALEITPSPMGTALRLTFPVALPQRC</sequence>
<proteinExistence type="predicted"/>
<evidence type="ECO:0000256" key="4">
    <source>
        <dbReference type="ARBA" id="ARBA00022679"/>
    </source>
</evidence>
<dbReference type="SMART" id="SM00387">
    <property type="entry name" value="HATPase_c"/>
    <property type="match status" value="1"/>
</dbReference>
<dbReference type="GO" id="GO:0004673">
    <property type="term" value="F:protein histidine kinase activity"/>
    <property type="evidence" value="ECO:0007669"/>
    <property type="project" value="UniProtKB-EC"/>
</dbReference>
<evidence type="ECO:0000256" key="1">
    <source>
        <dbReference type="ARBA" id="ARBA00000085"/>
    </source>
</evidence>
<evidence type="ECO:0000256" key="5">
    <source>
        <dbReference type="ARBA" id="ARBA00022741"/>
    </source>
</evidence>
<dbReference type="InterPro" id="IPR036890">
    <property type="entry name" value="HATPase_C_sf"/>
</dbReference>
<dbReference type="InterPro" id="IPR011495">
    <property type="entry name" value="Sig_transdc_His_kin_sub2_dim/P"/>
</dbReference>
<dbReference type="AlphaFoldDB" id="A0A3G8M7E6"/>
<evidence type="ECO:0000259" key="8">
    <source>
        <dbReference type="SMART" id="SM00387"/>
    </source>
</evidence>
<dbReference type="SUPFAM" id="SSF55874">
    <property type="entry name" value="ATPase domain of HSP90 chaperone/DNA topoisomerase II/histidine kinase"/>
    <property type="match status" value="1"/>
</dbReference>
<gene>
    <name evidence="9" type="ORF">EHO51_14365</name>
</gene>
<dbReference type="Gene3D" id="3.30.565.10">
    <property type="entry name" value="Histidine kinase-like ATPase, C-terminal domain"/>
    <property type="match status" value="1"/>
</dbReference>
<evidence type="ECO:0000256" key="3">
    <source>
        <dbReference type="ARBA" id="ARBA00022553"/>
    </source>
</evidence>
<evidence type="ECO:0000313" key="9">
    <source>
        <dbReference type="EMBL" id="AZG77816.1"/>
    </source>
</evidence>
<comment type="catalytic activity">
    <reaction evidence="1">
        <text>ATP + protein L-histidine = ADP + protein N-phospho-L-histidine.</text>
        <dbReference type="EC" id="2.7.13.3"/>
    </reaction>
</comment>
<keyword evidence="6 9" id="KW-0418">Kinase</keyword>
<evidence type="ECO:0000256" key="7">
    <source>
        <dbReference type="ARBA" id="ARBA00022840"/>
    </source>
</evidence>
<accession>A0A3G8M7E6</accession>